<dbReference type="Proteomes" id="UP000813463">
    <property type="component" value="Chromosome 3"/>
</dbReference>
<proteinExistence type="predicted"/>
<reference evidence="4" key="1">
    <citation type="journal article" date="2021" name="Nat. Commun.">
        <title>Genomic analyses provide insights into spinach domestication and the genetic basis of agronomic traits.</title>
        <authorList>
            <person name="Cai X."/>
            <person name="Sun X."/>
            <person name="Xu C."/>
            <person name="Sun H."/>
            <person name="Wang X."/>
            <person name="Ge C."/>
            <person name="Zhang Z."/>
            <person name="Wang Q."/>
            <person name="Fei Z."/>
            <person name="Jiao C."/>
            <person name="Wang Q."/>
        </authorList>
    </citation>
    <scope>NUCLEOTIDE SEQUENCE [LARGE SCALE GENOMIC DNA]</scope>
    <source>
        <strain evidence="4">cv. Varoflay</strain>
    </source>
</reference>
<keyword evidence="4" id="KW-1185">Reference proteome</keyword>
<evidence type="ECO:0000313" key="4">
    <source>
        <dbReference type="Proteomes" id="UP000813463"/>
    </source>
</evidence>
<keyword evidence="1" id="KW-0547">Nucleotide-binding</keyword>
<dbReference type="RefSeq" id="XP_056694083.1">
    <property type="nucleotide sequence ID" value="XM_056838105.1"/>
</dbReference>
<name>A0ABM3RER0_SPIOL</name>
<dbReference type="PANTHER" id="PTHR11772">
    <property type="entry name" value="ASPARAGINE SYNTHETASE"/>
    <property type="match status" value="1"/>
</dbReference>
<evidence type="ECO:0000259" key="3">
    <source>
        <dbReference type="Pfam" id="PF00733"/>
    </source>
</evidence>
<evidence type="ECO:0000256" key="1">
    <source>
        <dbReference type="ARBA" id="ARBA00022741"/>
    </source>
</evidence>
<dbReference type="InterPro" id="IPR001962">
    <property type="entry name" value="Asn_synthase"/>
</dbReference>
<dbReference type="GeneID" id="110780770"/>
<dbReference type="InterPro" id="IPR050795">
    <property type="entry name" value="Asn_Synthetase"/>
</dbReference>
<accession>A0ABM3RER0</accession>
<sequence>MCAMHILLGKYAIFAGSTWFALEMKEISDDCERFIAFPSGHIYLRKQGGLDSSLIVAVASRYLEEMEGAYQWGSQLHSFCIGLEISQLQEKLMIIFQLVIMSLHSLFRPGSVGWDQLCSHKDQGGLGFRNISLWNQAAVGKLA</sequence>
<organism evidence="4 5">
    <name type="scientific">Spinacia oleracea</name>
    <name type="common">Spinach</name>
    <dbReference type="NCBI Taxonomy" id="3562"/>
    <lineage>
        <taxon>Eukaryota</taxon>
        <taxon>Viridiplantae</taxon>
        <taxon>Streptophyta</taxon>
        <taxon>Embryophyta</taxon>
        <taxon>Tracheophyta</taxon>
        <taxon>Spermatophyta</taxon>
        <taxon>Magnoliopsida</taxon>
        <taxon>eudicotyledons</taxon>
        <taxon>Gunneridae</taxon>
        <taxon>Pentapetalae</taxon>
        <taxon>Caryophyllales</taxon>
        <taxon>Chenopodiaceae</taxon>
        <taxon>Chenopodioideae</taxon>
        <taxon>Anserineae</taxon>
        <taxon>Spinacia</taxon>
    </lineage>
</organism>
<protein>
    <submittedName>
        <fullName evidence="5">Uncharacterized protein isoform X1</fullName>
    </submittedName>
</protein>
<evidence type="ECO:0000313" key="5">
    <source>
        <dbReference type="RefSeq" id="XP_056694083.1"/>
    </source>
</evidence>
<reference evidence="5" key="2">
    <citation type="submission" date="2025-08" db="UniProtKB">
        <authorList>
            <consortium name="RefSeq"/>
        </authorList>
    </citation>
    <scope>IDENTIFICATION</scope>
    <source>
        <tissue evidence="5">Leaf</tissue>
    </source>
</reference>
<feature type="domain" description="Asparagine synthetase" evidence="3">
    <location>
        <begin position="48"/>
        <end position="84"/>
    </location>
</feature>
<evidence type="ECO:0000256" key="2">
    <source>
        <dbReference type="ARBA" id="ARBA00022840"/>
    </source>
</evidence>
<gene>
    <name evidence="5" type="primary">LOC110780770</name>
</gene>
<dbReference type="PANTHER" id="PTHR11772:SF2">
    <property type="entry name" value="ASPARAGINE SYNTHETASE [GLUTAMINE-HYDROLYZING]"/>
    <property type="match status" value="1"/>
</dbReference>
<keyword evidence="2" id="KW-0067">ATP-binding</keyword>
<dbReference type="Pfam" id="PF00733">
    <property type="entry name" value="Asn_synthase"/>
    <property type="match status" value="1"/>
</dbReference>